<evidence type="ECO:0000259" key="10">
    <source>
        <dbReference type="PROSITE" id="PS50109"/>
    </source>
</evidence>
<dbReference type="InterPro" id="IPR007891">
    <property type="entry name" value="CHASE3"/>
</dbReference>
<dbReference type="InterPro" id="IPR036890">
    <property type="entry name" value="HATPase_C_sf"/>
</dbReference>
<keyword evidence="6" id="KW-0902">Two-component regulatory system</keyword>
<keyword evidence="3" id="KW-0597">Phosphoprotein</keyword>
<dbReference type="Gene3D" id="3.30.450.20">
    <property type="entry name" value="PAS domain"/>
    <property type="match status" value="2"/>
</dbReference>
<dbReference type="NCBIfam" id="TIGR00229">
    <property type="entry name" value="sensory_box"/>
    <property type="match status" value="2"/>
</dbReference>
<evidence type="ECO:0000313" key="13">
    <source>
        <dbReference type="EMBL" id="MBK0378923.1"/>
    </source>
</evidence>
<gene>
    <name evidence="13" type="ORF">I5M19_06370</name>
</gene>
<evidence type="ECO:0000256" key="3">
    <source>
        <dbReference type="ARBA" id="ARBA00022553"/>
    </source>
</evidence>
<dbReference type="SMART" id="SM00091">
    <property type="entry name" value="PAS"/>
    <property type="match status" value="2"/>
</dbReference>
<keyword evidence="9" id="KW-1133">Transmembrane helix</keyword>
<dbReference type="SMART" id="SM00086">
    <property type="entry name" value="PAC"/>
    <property type="match status" value="2"/>
</dbReference>
<evidence type="ECO:0000259" key="11">
    <source>
        <dbReference type="PROSITE" id="PS50112"/>
    </source>
</evidence>
<evidence type="ECO:0000256" key="1">
    <source>
        <dbReference type="ARBA" id="ARBA00000085"/>
    </source>
</evidence>
<dbReference type="Gene3D" id="3.30.565.10">
    <property type="entry name" value="Histidine kinase-like ATPase, C-terminal domain"/>
    <property type="match status" value="1"/>
</dbReference>
<dbReference type="InterPro" id="IPR050351">
    <property type="entry name" value="BphY/WalK/GraS-like"/>
</dbReference>
<dbReference type="InterPro" id="IPR036097">
    <property type="entry name" value="HisK_dim/P_sf"/>
</dbReference>
<dbReference type="InterPro" id="IPR013767">
    <property type="entry name" value="PAS_fold"/>
</dbReference>
<dbReference type="GO" id="GO:0000155">
    <property type="term" value="F:phosphorelay sensor kinase activity"/>
    <property type="evidence" value="ECO:0007669"/>
    <property type="project" value="InterPro"/>
</dbReference>
<feature type="coiled-coil region" evidence="8">
    <location>
        <begin position="138"/>
        <end position="165"/>
    </location>
</feature>
<dbReference type="Pfam" id="PF02518">
    <property type="entry name" value="HATPase_c"/>
    <property type="match status" value="1"/>
</dbReference>
<dbReference type="EC" id="2.7.13.3" evidence="2"/>
<dbReference type="PROSITE" id="PS50113">
    <property type="entry name" value="PAC"/>
    <property type="match status" value="2"/>
</dbReference>
<dbReference type="GO" id="GO:0005886">
    <property type="term" value="C:plasma membrane"/>
    <property type="evidence" value="ECO:0007669"/>
    <property type="project" value="TreeGrafter"/>
</dbReference>
<evidence type="ECO:0000256" key="7">
    <source>
        <dbReference type="ARBA" id="ARBA00023136"/>
    </source>
</evidence>
<proteinExistence type="predicted"/>
<dbReference type="RefSeq" id="WP_200065369.1">
    <property type="nucleotide sequence ID" value="NZ_JAEHFW010000001.1"/>
</dbReference>
<evidence type="ECO:0000256" key="2">
    <source>
        <dbReference type="ARBA" id="ARBA00012438"/>
    </source>
</evidence>
<reference evidence="13" key="1">
    <citation type="submission" date="2020-12" db="EMBL/GenBank/DDBJ databases">
        <title>Bacterial novel species Mucilaginibacter sp. SD-g isolated from soil.</title>
        <authorList>
            <person name="Jung H.-Y."/>
        </authorList>
    </citation>
    <scope>NUCLEOTIDE SEQUENCE</scope>
    <source>
        <strain evidence="13">SD-g</strain>
    </source>
</reference>
<evidence type="ECO:0000256" key="9">
    <source>
        <dbReference type="SAM" id="Phobius"/>
    </source>
</evidence>
<dbReference type="GO" id="GO:0004721">
    <property type="term" value="F:phosphoprotein phosphatase activity"/>
    <property type="evidence" value="ECO:0007669"/>
    <property type="project" value="TreeGrafter"/>
</dbReference>
<keyword evidence="4" id="KW-0808">Transferase</keyword>
<sequence>MRFSRNLRLGYGFSVGILILVGVFSYITLNNLLQSNRAVTHSNIIISELENTISVMKDAETGQRGYLLTDKRQFLQPYNGAYNKTLGLIKHLQALTKDNVQQQQQLNEIQNIVTQRMNILQALINKRKSGLTITSTDLEQSKAAMDTLRRAIAKAEDNERSLLRERLRVLNRYVMVAPYVIVFAVLLAILIAVLSYLRVIADIKEKDRLTNKLQLKEEETAAFNEELTAANEEIKASNEELISINEELISAQDELALLNDSLEQKIIERTQSLAKSEEETQALNEELTATNEELAAANEEMLATNEELEKSREEVRKSEHLFRSIAVNIPNSLIIVIDKEHRYLSVEGDMKAKMGYTEDNYAGKYAAALNTPQSYAASKPLFERVLNGEQFTQEQKNSTGGYFRIDYVPLRNEDGEVYAALIITLDITDIKKAEEHSAKLAAIVESSDDAIIGKTLDGVITSWNKAAERMYGYTVAEMIGESIMKLIPEERWDEEPGIISRLKSGERVEHFETKRIGKEKNEIDVSLTISPIRDAQGNIIGVSKIARDITEKKRDEQRKNDFIGMVSHELKTPLTSLSALIQVAYLKLRTGEDKFLKNAMEKASMQTKKMGTMINGFLNISRLESGKLQIEKQDFNIDELLKEVIAEQEMFVSTHTIKMELCDNAVVHADRDKIGSVVSNLLSNAVKYSPKGTSIFVNCRLLDNKVQISVKDEGMGIPADDAIRVFDRYFRAESQQTRHISGFGIGLYLSAEIIKIHDGDIWAESAPHEGSTFYFTLPL</sequence>
<dbReference type="Proteomes" id="UP000613193">
    <property type="component" value="Unassembled WGS sequence"/>
</dbReference>
<dbReference type="PANTHER" id="PTHR45453:SF1">
    <property type="entry name" value="PHOSPHATE REGULON SENSOR PROTEIN PHOR"/>
    <property type="match status" value="1"/>
</dbReference>
<evidence type="ECO:0000256" key="4">
    <source>
        <dbReference type="ARBA" id="ARBA00022679"/>
    </source>
</evidence>
<organism evidence="13 14">
    <name type="scientific">Mucilaginibacter segetis</name>
    <dbReference type="NCBI Taxonomy" id="2793071"/>
    <lineage>
        <taxon>Bacteria</taxon>
        <taxon>Pseudomonadati</taxon>
        <taxon>Bacteroidota</taxon>
        <taxon>Sphingobacteriia</taxon>
        <taxon>Sphingobacteriales</taxon>
        <taxon>Sphingobacteriaceae</taxon>
        <taxon>Mucilaginibacter</taxon>
    </lineage>
</organism>
<evidence type="ECO:0000256" key="5">
    <source>
        <dbReference type="ARBA" id="ARBA00022777"/>
    </source>
</evidence>
<evidence type="ECO:0000256" key="8">
    <source>
        <dbReference type="SAM" id="Coils"/>
    </source>
</evidence>
<dbReference type="SUPFAM" id="SSF47384">
    <property type="entry name" value="Homodimeric domain of signal transducing histidine kinase"/>
    <property type="match status" value="1"/>
</dbReference>
<keyword evidence="9" id="KW-0812">Transmembrane</keyword>
<evidence type="ECO:0000313" key="14">
    <source>
        <dbReference type="Proteomes" id="UP000613193"/>
    </source>
</evidence>
<feature type="domain" description="PAC" evidence="12">
    <location>
        <begin position="509"/>
        <end position="561"/>
    </location>
</feature>
<dbReference type="InterPro" id="IPR000700">
    <property type="entry name" value="PAS-assoc_C"/>
</dbReference>
<dbReference type="InterPro" id="IPR013656">
    <property type="entry name" value="PAS_4"/>
</dbReference>
<dbReference type="PROSITE" id="PS50109">
    <property type="entry name" value="HIS_KIN"/>
    <property type="match status" value="1"/>
</dbReference>
<feature type="transmembrane region" description="Helical" evidence="9">
    <location>
        <begin position="173"/>
        <end position="197"/>
    </location>
</feature>
<comment type="caution">
    <text evidence="13">The sequence shown here is derived from an EMBL/GenBank/DDBJ whole genome shotgun (WGS) entry which is preliminary data.</text>
</comment>
<dbReference type="CDD" id="cd00082">
    <property type="entry name" value="HisKA"/>
    <property type="match status" value="1"/>
</dbReference>
<dbReference type="FunFam" id="3.30.565.10:FF:000006">
    <property type="entry name" value="Sensor histidine kinase WalK"/>
    <property type="match status" value="1"/>
</dbReference>
<dbReference type="CDD" id="cd00130">
    <property type="entry name" value="PAS"/>
    <property type="match status" value="1"/>
</dbReference>
<dbReference type="GO" id="GO:0016036">
    <property type="term" value="P:cellular response to phosphate starvation"/>
    <property type="evidence" value="ECO:0007669"/>
    <property type="project" value="TreeGrafter"/>
</dbReference>
<feature type="transmembrane region" description="Helical" evidence="9">
    <location>
        <begin position="12"/>
        <end position="33"/>
    </location>
</feature>
<keyword evidence="8" id="KW-0175">Coiled coil</keyword>
<dbReference type="InterPro" id="IPR003661">
    <property type="entry name" value="HisK_dim/P_dom"/>
</dbReference>
<dbReference type="CDD" id="cd19410">
    <property type="entry name" value="HK9-like_sensor"/>
    <property type="match status" value="1"/>
</dbReference>
<dbReference type="GO" id="GO:0006355">
    <property type="term" value="P:regulation of DNA-templated transcription"/>
    <property type="evidence" value="ECO:0007669"/>
    <property type="project" value="InterPro"/>
</dbReference>
<dbReference type="Pfam" id="PF05227">
    <property type="entry name" value="CHASE3"/>
    <property type="match status" value="1"/>
</dbReference>
<dbReference type="InterPro" id="IPR001610">
    <property type="entry name" value="PAC"/>
</dbReference>
<evidence type="ECO:0000256" key="6">
    <source>
        <dbReference type="ARBA" id="ARBA00023012"/>
    </source>
</evidence>
<evidence type="ECO:0000259" key="12">
    <source>
        <dbReference type="PROSITE" id="PS50113"/>
    </source>
</evidence>
<dbReference type="InterPro" id="IPR003594">
    <property type="entry name" value="HATPase_dom"/>
</dbReference>
<dbReference type="Pfam" id="PF00512">
    <property type="entry name" value="HisKA"/>
    <property type="match status" value="1"/>
</dbReference>
<keyword evidence="7 9" id="KW-0472">Membrane</keyword>
<feature type="domain" description="Histidine kinase" evidence="10">
    <location>
        <begin position="565"/>
        <end position="779"/>
    </location>
</feature>
<dbReference type="Pfam" id="PF00989">
    <property type="entry name" value="PAS"/>
    <property type="match status" value="1"/>
</dbReference>
<accession>A0A934ULT3</accession>
<dbReference type="AlphaFoldDB" id="A0A934ULT3"/>
<dbReference type="InterPro" id="IPR005467">
    <property type="entry name" value="His_kinase_dom"/>
</dbReference>
<dbReference type="SMART" id="SM00387">
    <property type="entry name" value="HATPase_c"/>
    <property type="match status" value="1"/>
</dbReference>
<dbReference type="PRINTS" id="PR00344">
    <property type="entry name" value="BCTRLSENSOR"/>
</dbReference>
<dbReference type="PANTHER" id="PTHR45453">
    <property type="entry name" value="PHOSPHATE REGULON SENSOR PROTEIN PHOR"/>
    <property type="match status" value="1"/>
</dbReference>
<keyword evidence="14" id="KW-1185">Reference proteome</keyword>
<dbReference type="Gene3D" id="1.10.287.130">
    <property type="match status" value="1"/>
</dbReference>
<comment type="catalytic activity">
    <reaction evidence="1">
        <text>ATP + protein L-histidine = ADP + protein N-phospho-L-histidine.</text>
        <dbReference type="EC" id="2.7.13.3"/>
    </reaction>
</comment>
<keyword evidence="5" id="KW-0418">Kinase</keyword>
<dbReference type="InterPro" id="IPR004358">
    <property type="entry name" value="Sig_transdc_His_kin-like_C"/>
</dbReference>
<feature type="coiled-coil region" evidence="8">
    <location>
        <begin position="206"/>
        <end position="321"/>
    </location>
</feature>
<feature type="domain" description="PAC" evidence="12">
    <location>
        <begin position="387"/>
        <end position="439"/>
    </location>
</feature>
<dbReference type="SMART" id="SM00388">
    <property type="entry name" value="HisKA"/>
    <property type="match status" value="1"/>
</dbReference>
<name>A0A934ULT3_9SPHI</name>
<dbReference type="SUPFAM" id="SSF55874">
    <property type="entry name" value="ATPase domain of HSP90 chaperone/DNA topoisomerase II/histidine kinase"/>
    <property type="match status" value="1"/>
</dbReference>
<feature type="domain" description="PAS" evidence="11">
    <location>
        <begin position="436"/>
        <end position="490"/>
    </location>
</feature>
<dbReference type="SUPFAM" id="SSF55785">
    <property type="entry name" value="PYP-like sensor domain (PAS domain)"/>
    <property type="match status" value="2"/>
</dbReference>
<dbReference type="PROSITE" id="PS50112">
    <property type="entry name" value="PAS"/>
    <property type="match status" value="1"/>
</dbReference>
<dbReference type="EMBL" id="JAEHFW010000001">
    <property type="protein sequence ID" value="MBK0378923.1"/>
    <property type="molecule type" value="Genomic_DNA"/>
</dbReference>
<protein>
    <recommendedName>
        <fullName evidence="2">histidine kinase</fullName>
        <ecNumber evidence="2">2.7.13.3</ecNumber>
    </recommendedName>
</protein>
<dbReference type="Pfam" id="PF08448">
    <property type="entry name" value="PAS_4"/>
    <property type="match status" value="1"/>
</dbReference>
<dbReference type="InterPro" id="IPR000014">
    <property type="entry name" value="PAS"/>
</dbReference>
<dbReference type="InterPro" id="IPR035965">
    <property type="entry name" value="PAS-like_dom_sf"/>
</dbReference>